<accession>A0A835R823</accession>
<dbReference type="Proteomes" id="UP000636800">
    <property type="component" value="Unassembled WGS sequence"/>
</dbReference>
<dbReference type="Gene3D" id="3.30.60.20">
    <property type="match status" value="1"/>
</dbReference>
<reference evidence="3 4" key="1">
    <citation type="journal article" date="2020" name="Nat. Food">
        <title>A phased Vanilla planifolia genome enables genetic improvement of flavour and production.</title>
        <authorList>
            <person name="Hasing T."/>
            <person name="Tang H."/>
            <person name="Brym M."/>
            <person name="Khazi F."/>
            <person name="Huang T."/>
            <person name="Chambers A.H."/>
        </authorList>
    </citation>
    <scope>NUCLEOTIDE SEQUENCE [LARGE SCALE GENOMIC DNA]</scope>
    <source>
        <tissue evidence="3">Leaf</tissue>
    </source>
</reference>
<keyword evidence="1" id="KW-0677">Repeat</keyword>
<gene>
    <name evidence="3" type="ORF">HPP92_008445</name>
</gene>
<dbReference type="EMBL" id="JADCNL010000004">
    <property type="protein sequence ID" value="KAG0484366.1"/>
    <property type="molecule type" value="Genomic_DNA"/>
</dbReference>
<dbReference type="SUPFAM" id="SSF57889">
    <property type="entry name" value="Cysteine-rich domain"/>
    <property type="match status" value="2"/>
</dbReference>
<name>A0A835R823_VANPL</name>
<feature type="domain" description="DC1" evidence="2">
    <location>
        <begin position="123"/>
        <end position="173"/>
    </location>
</feature>
<dbReference type="Pfam" id="PF03107">
    <property type="entry name" value="C1_2"/>
    <property type="match status" value="3"/>
</dbReference>
<evidence type="ECO:0000313" key="4">
    <source>
        <dbReference type="Proteomes" id="UP000636800"/>
    </source>
</evidence>
<evidence type="ECO:0000259" key="2">
    <source>
        <dbReference type="Pfam" id="PF03107"/>
    </source>
</evidence>
<dbReference type="InterPro" id="IPR046349">
    <property type="entry name" value="C1-like_sf"/>
</dbReference>
<dbReference type="AlphaFoldDB" id="A0A835R823"/>
<evidence type="ECO:0000313" key="3">
    <source>
        <dbReference type="EMBL" id="KAG0484366.1"/>
    </source>
</evidence>
<dbReference type="OrthoDB" id="2019644at2759"/>
<protein>
    <recommendedName>
        <fullName evidence="2">DC1 domain-containing protein</fullName>
    </recommendedName>
</protein>
<keyword evidence="4" id="KW-1185">Reference proteome</keyword>
<comment type="caution">
    <text evidence="3">The sequence shown here is derived from an EMBL/GenBank/DDBJ whole genome shotgun (WGS) entry which is preliminary data.</text>
</comment>
<organism evidence="3 4">
    <name type="scientific">Vanilla planifolia</name>
    <name type="common">Vanilla</name>
    <dbReference type="NCBI Taxonomy" id="51239"/>
    <lineage>
        <taxon>Eukaryota</taxon>
        <taxon>Viridiplantae</taxon>
        <taxon>Streptophyta</taxon>
        <taxon>Embryophyta</taxon>
        <taxon>Tracheophyta</taxon>
        <taxon>Spermatophyta</taxon>
        <taxon>Magnoliopsida</taxon>
        <taxon>Liliopsida</taxon>
        <taxon>Asparagales</taxon>
        <taxon>Orchidaceae</taxon>
        <taxon>Vanilloideae</taxon>
        <taxon>Vanilleae</taxon>
        <taxon>Vanilla</taxon>
    </lineage>
</organism>
<evidence type="ECO:0000256" key="1">
    <source>
        <dbReference type="ARBA" id="ARBA00022737"/>
    </source>
</evidence>
<dbReference type="InterPro" id="IPR004146">
    <property type="entry name" value="DC1"/>
</dbReference>
<feature type="domain" description="DC1" evidence="2">
    <location>
        <begin position="70"/>
        <end position="113"/>
    </location>
</feature>
<dbReference type="PANTHER" id="PTHR46288">
    <property type="entry name" value="PHORBOL-ESTER/DAG-TYPE DOMAIN-CONTAINING PROTEIN"/>
    <property type="match status" value="1"/>
</dbReference>
<sequence>MGRPNQSPVLITHFSHTHPLRLTAAVDANCAACALPASPPSYSCPPCGFLLHLSCADLPTLLVHPCDPAHGLGLLPRPPYPDGAYTCDACKLQGWGFVYHCAACGLDLHTRCAVAPLTVGHPAHPQHALALTFEAPYGEGKGFSCDMCGRGGAAREWMYRCAACEFDSHLACAGAATALAYGGGDRGAAAVGASGGGGRGGLVESVAQGIAVGFVQGIIGGGGGGGGGGEMVVGEGMVL</sequence>
<dbReference type="PANTHER" id="PTHR46288:SF80">
    <property type="entry name" value="CYSTEINE_HISTIDINE-RICH C1 DOMAIN FAMILY PROTEIN"/>
    <property type="match status" value="1"/>
</dbReference>
<proteinExistence type="predicted"/>
<feature type="domain" description="DC1" evidence="2">
    <location>
        <begin position="14"/>
        <end position="56"/>
    </location>
</feature>